<organism evidence="2 3">
    <name type="scientific">Coccidioides immitis (strain RS)</name>
    <name type="common">Valley fever fungus</name>
    <dbReference type="NCBI Taxonomy" id="246410"/>
    <lineage>
        <taxon>Eukaryota</taxon>
        <taxon>Fungi</taxon>
        <taxon>Dikarya</taxon>
        <taxon>Ascomycota</taxon>
        <taxon>Pezizomycotina</taxon>
        <taxon>Eurotiomycetes</taxon>
        <taxon>Eurotiomycetidae</taxon>
        <taxon>Onygenales</taxon>
        <taxon>Onygenaceae</taxon>
        <taxon>Coccidioides</taxon>
    </lineage>
</organism>
<keyword evidence="3" id="KW-1185">Reference proteome</keyword>
<dbReference type="RefSeq" id="XP_004445047.1">
    <property type="nucleotide sequence ID" value="XM_004444990.1"/>
</dbReference>
<name>A0A0D8JWX8_COCIM</name>
<gene>
    <name evidence="2" type="ORF">CIMG_13228</name>
</gene>
<dbReference type="Proteomes" id="UP000001261">
    <property type="component" value="Unassembled WGS sequence"/>
</dbReference>
<dbReference type="InParanoid" id="A0A0D8JWX8"/>
<protein>
    <submittedName>
        <fullName evidence="2">Uncharacterized protein</fullName>
    </submittedName>
</protein>
<sequence length="173" mass="19408">MGNPGTGYHSKPVGDIAKQDAQQGRKGGCGSIMSRILRKFKVIMYSEESKDKRTQIIISQKKAEDTQSVPIKIAVFQEELDHLCSAMEISKLLSGEDDMQNNHNIPQTLRLAPSRKSDLQRKYCNTQQAKLNSRAVRKQQDLKNMPDLFHTRSAKLMENAGHTALHARSQSSS</sequence>
<reference evidence="3" key="2">
    <citation type="journal article" date="2010" name="Genome Res.">
        <title>Population genomic sequencing of Coccidioides fungi reveals recent hybridization and transposon control.</title>
        <authorList>
            <person name="Neafsey D.E."/>
            <person name="Barker B.M."/>
            <person name="Sharpton T.J."/>
            <person name="Stajich J.E."/>
            <person name="Park D.J."/>
            <person name="Whiston E."/>
            <person name="Hung C.-Y."/>
            <person name="McMahan C."/>
            <person name="White J."/>
            <person name="Sykes S."/>
            <person name="Heiman D."/>
            <person name="Young S."/>
            <person name="Zeng Q."/>
            <person name="Abouelleil A."/>
            <person name="Aftuck L."/>
            <person name="Bessette D."/>
            <person name="Brown A."/>
            <person name="FitzGerald M."/>
            <person name="Lui A."/>
            <person name="Macdonald J.P."/>
            <person name="Priest M."/>
            <person name="Orbach M.J."/>
            <person name="Galgiani J.N."/>
            <person name="Kirkland T.N."/>
            <person name="Cole G.T."/>
            <person name="Birren B.W."/>
            <person name="Henn M.R."/>
            <person name="Taylor J.W."/>
            <person name="Rounsley S.D."/>
        </authorList>
    </citation>
    <scope>GENOME REANNOTATION</scope>
    <source>
        <strain evidence="3">RS</strain>
    </source>
</reference>
<evidence type="ECO:0000256" key="1">
    <source>
        <dbReference type="SAM" id="MobiDB-lite"/>
    </source>
</evidence>
<dbReference type="VEuPathDB" id="FungiDB:CIMG_13228"/>
<accession>A0A0D8JWX8</accession>
<dbReference type="KEGG" id="cim:CIMG_13228"/>
<dbReference type="EMBL" id="GG704913">
    <property type="protein sequence ID" value="KJF60788.1"/>
    <property type="molecule type" value="Genomic_DNA"/>
</dbReference>
<evidence type="ECO:0000313" key="3">
    <source>
        <dbReference type="Proteomes" id="UP000001261"/>
    </source>
</evidence>
<dbReference type="AlphaFoldDB" id="A0A0D8JWX8"/>
<reference evidence="3" key="1">
    <citation type="journal article" date="2009" name="Genome Res.">
        <title>Comparative genomic analyses of the human fungal pathogens Coccidioides and their relatives.</title>
        <authorList>
            <person name="Sharpton T.J."/>
            <person name="Stajich J.E."/>
            <person name="Rounsley S.D."/>
            <person name="Gardner M.J."/>
            <person name="Wortman J.R."/>
            <person name="Jordar V.S."/>
            <person name="Maiti R."/>
            <person name="Kodira C.D."/>
            <person name="Neafsey D.E."/>
            <person name="Zeng Q."/>
            <person name="Hung C.-Y."/>
            <person name="McMahan C."/>
            <person name="Muszewska A."/>
            <person name="Grynberg M."/>
            <person name="Mandel M.A."/>
            <person name="Kellner E.M."/>
            <person name="Barker B.M."/>
            <person name="Galgiani J.N."/>
            <person name="Orbach M.J."/>
            <person name="Kirkland T.N."/>
            <person name="Cole G.T."/>
            <person name="Henn M.R."/>
            <person name="Birren B.W."/>
            <person name="Taylor J.W."/>
        </authorList>
    </citation>
    <scope>NUCLEOTIDE SEQUENCE [LARGE SCALE GENOMIC DNA]</scope>
    <source>
        <strain evidence="3">RS</strain>
    </source>
</reference>
<feature type="region of interest" description="Disordered" evidence="1">
    <location>
        <begin position="1"/>
        <end position="28"/>
    </location>
</feature>
<dbReference type="GeneID" id="24164855"/>
<evidence type="ECO:0000313" key="2">
    <source>
        <dbReference type="EMBL" id="KJF60788.1"/>
    </source>
</evidence>
<proteinExistence type="predicted"/>